<keyword evidence="2" id="KW-1185">Reference proteome</keyword>
<reference evidence="1 2" key="1">
    <citation type="submission" date="2021-06" db="EMBL/GenBank/DDBJ databases">
        <title>Caerostris darwini draft genome.</title>
        <authorList>
            <person name="Kono N."/>
            <person name="Arakawa K."/>
        </authorList>
    </citation>
    <scope>NUCLEOTIDE SEQUENCE [LARGE SCALE GENOMIC DNA]</scope>
</reference>
<evidence type="ECO:0000313" key="1">
    <source>
        <dbReference type="EMBL" id="GIY12050.1"/>
    </source>
</evidence>
<dbReference type="AlphaFoldDB" id="A0AAV4QVB3"/>
<proteinExistence type="predicted"/>
<gene>
    <name evidence="1" type="ORF">CDAR_449721</name>
</gene>
<name>A0AAV4QVB3_9ARAC</name>
<organism evidence="1 2">
    <name type="scientific">Caerostris darwini</name>
    <dbReference type="NCBI Taxonomy" id="1538125"/>
    <lineage>
        <taxon>Eukaryota</taxon>
        <taxon>Metazoa</taxon>
        <taxon>Ecdysozoa</taxon>
        <taxon>Arthropoda</taxon>
        <taxon>Chelicerata</taxon>
        <taxon>Arachnida</taxon>
        <taxon>Araneae</taxon>
        <taxon>Araneomorphae</taxon>
        <taxon>Entelegynae</taxon>
        <taxon>Araneoidea</taxon>
        <taxon>Araneidae</taxon>
        <taxon>Caerostris</taxon>
    </lineage>
</organism>
<dbReference type="Proteomes" id="UP001054837">
    <property type="component" value="Unassembled WGS sequence"/>
</dbReference>
<comment type="caution">
    <text evidence="1">The sequence shown here is derived from an EMBL/GenBank/DDBJ whole genome shotgun (WGS) entry which is preliminary data.</text>
</comment>
<sequence>MWDRRRSGVQLDGDSLVRGKCPLRHLSHILSKAILEGGGAQCWNWVGIIKWKLRHFPLDHDMPCYVFWILGLQRNSLKRISQAQHEEVTHDFRVNRDYKIRLKHL</sequence>
<accession>A0AAV4QVB3</accession>
<protein>
    <submittedName>
        <fullName evidence="1">Uncharacterized protein</fullName>
    </submittedName>
</protein>
<evidence type="ECO:0000313" key="2">
    <source>
        <dbReference type="Proteomes" id="UP001054837"/>
    </source>
</evidence>
<dbReference type="EMBL" id="BPLQ01004987">
    <property type="protein sequence ID" value="GIY12050.1"/>
    <property type="molecule type" value="Genomic_DNA"/>
</dbReference>